<comment type="caution">
    <text evidence="5">The sequence shown here is derived from an EMBL/GenBank/DDBJ whole genome shotgun (WGS) entry which is preliminary data.</text>
</comment>
<comment type="catalytic activity">
    <reaction evidence="1">
        <text>3-hydroxy-2-methylpropanoyl-CoA + H2O = 3-hydroxy-2-methylpropanoate + CoA + H(+)</text>
        <dbReference type="Rhea" id="RHEA:20888"/>
        <dbReference type="ChEBI" id="CHEBI:11805"/>
        <dbReference type="ChEBI" id="CHEBI:15377"/>
        <dbReference type="ChEBI" id="CHEBI:15378"/>
        <dbReference type="ChEBI" id="CHEBI:57287"/>
        <dbReference type="ChEBI" id="CHEBI:57340"/>
        <dbReference type="EC" id="3.1.2.4"/>
    </reaction>
</comment>
<dbReference type="FunFam" id="3.90.226.10:FF:000026">
    <property type="entry name" value="3-hydroxyisobutyryl-CoA hydrolase, mitochondrial"/>
    <property type="match status" value="1"/>
</dbReference>
<evidence type="ECO:0000313" key="6">
    <source>
        <dbReference type="Proteomes" id="UP000672602"/>
    </source>
</evidence>
<keyword evidence="3" id="KW-0378">Hydrolase</keyword>
<dbReference type="PANTHER" id="PTHR43176">
    <property type="entry name" value="3-HYDROXYISOBUTYRYL-COA HYDROLASE-RELATED"/>
    <property type="match status" value="1"/>
</dbReference>
<dbReference type="InterPro" id="IPR045004">
    <property type="entry name" value="ECH_dom"/>
</dbReference>
<proteinExistence type="predicted"/>
<dbReference type="Proteomes" id="UP000672602">
    <property type="component" value="Unassembled WGS sequence"/>
</dbReference>
<organism evidence="5 6">
    <name type="scientific">Marivibrio halodurans</name>
    <dbReference type="NCBI Taxonomy" id="2039722"/>
    <lineage>
        <taxon>Bacteria</taxon>
        <taxon>Pseudomonadati</taxon>
        <taxon>Pseudomonadota</taxon>
        <taxon>Alphaproteobacteria</taxon>
        <taxon>Rhodospirillales</taxon>
        <taxon>Rhodospirillaceae</taxon>
        <taxon>Marivibrio</taxon>
    </lineage>
</organism>
<feature type="domain" description="Enoyl-CoA hydratase/isomerase" evidence="4">
    <location>
        <begin position="16"/>
        <end position="343"/>
    </location>
</feature>
<dbReference type="RefSeq" id="WP_210680328.1">
    <property type="nucleotide sequence ID" value="NZ_JAGMWN010000001.1"/>
</dbReference>
<evidence type="ECO:0000256" key="3">
    <source>
        <dbReference type="ARBA" id="ARBA00022801"/>
    </source>
</evidence>
<dbReference type="EC" id="3.1.2.4" evidence="2"/>
<accession>A0A8J7V2G9</accession>
<evidence type="ECO:0000313" key="5">
    <source>
        <dbReference type="EMBL" id="MBP5855754.1"/>
    </source>
</evidence>
<dbReference type="NCBIfam" id="NF004127">
    <property type="entry name" value="PRK05617.1"/>
    <property type="match status" value="1"/>
</dbReference>
<dbReference type="Gene3D" id="3.90.226.10">
    <property type="entry name" value="2-enoyl-CoA Hydratase, Chain A, domain 1"/>
    <property type="match status" value="1"/>
</dbReference>
<dbReference type="AlphaFoldDB" id="A0A8J7V2G9"/>
<dbReference type="PANTHER" id="PTHR43176:SF3">
    <property type="entry name" value="3-HYDROXYISOBUTYRYL-COA HYDROLASE, MITOCHONDRIAL"/>
    <property type="match status" value="1"/>
</dbReference>
<name>A0A8J7V2G9_9PROT</name>
<dbReference type="GO" id="GO:0003860">
    <property type="term" value="F:3-hydroxyisobutyryl-CoA hydrolase activity"/>
    <property type="evidence" value="ECO:0007669"/>
    <property type="project" value="UniProtKB-EC"/>
</dbReference>
<keyword evidence="6" id="KW-1185">Reference proteome</keyword>
<evidence type="ECO:0000259" key="4">
    <source>
        <dbReference type="Pfam" id="PF16113"/>
    </source>
</evidence>
<protein>
    <recommendedName>
        <fullName evidence="2">3-hydroxyisobutyryl-CoA hydrolase</fullName>
        <ecNumber evidence="2">3.1.2.4</ecNumber>
    </recommendedName>
</protein>
<gene>
    <name evidence="5" type="ORF">KAJ83_01945</name>
</gene>
<dbReference type="GO" id="GO:0006574">
    <property type="term" value="P:L-valine catabolic process"/>
    <property type="evidence" value="ECO:0007669"/>
    <property type="project" value="TreeGrafter"/>
</dbReference>
<sequence>MSDEDEILFDRAGDLGVVTLNRPKALNALNLSMIEKMNPVLADWREDDSVAAVLIKGEGGKAFCAGGDVRAVWEAGRTGGDLTSRFFWEEYSLNRKIHMFPKPYIALLDGVTMGGGVGLSIHGSHRVATERLMFAMPETGIGLFPDVGGSWFLNKCPGETGLYLALTGARIGAADAAALGLATHVVGSDDLPALEAALAGASLKGDAAAAIGAVLADFNRHAGEPVLAPNRAIIDRCFAHDRLEDIFDALAADGSAFAAETLAVLEKKSPTSMKVTLAQLRRGRELGFDACMTMEYRLSQACMRPGSDFYEGIRAVLVDKDHAPNWSASGPEEVDDETVQGYFAPVAPDLRFA</sequence>
<dbReference type="SUPFAM" id="SSF52096">
    <property type="entry name" value="ClpP/crotonase"/>
    <property type="match status" value="1"/>
</dbReference>
<dbReference type="EMBL" id="JAGMWN010000001">
    <property type="protein sequence ID" value="MBP5855754.1"/>
    <property type="molecule type" value="Genomic_DNA"/>
</dbReference>
<dbReference type="CDD" id="cd06558">
    <property type="entry name" value="crotonase-like"/>
    <property type="match status" value="1"/>
</dbReference>
<evidence type="ECO:0000256" key="2">
    <source>
        <dbReference type="ARBA" id="ARBA00011915"/>
    </source>
</evidence>
<reference evidence="5" key="1">
    <citation type="submission" date="2021-04" db="EMBL/GenBank/DDBJ databases">
        <authorList>
            <person name="Zhang D.-C."/>
        </authorList>
    </citation>
    <scope>NUCLEOTIDE SEQUENCE</scope>
    <source>
        <strain evidence="5">CGMCC 1.15697</strain>
    </source>
</reference>
<dbReference type="InterPro" id="IPR029045">
    <property type="entry name" value="ClpP/crotonase-like_dom_sf"/>
</dbReference>
<evidence type="ECO:0000256" key="1">
    <source>
        <dbReference type="ARBA" id="ARBA00001709"/>
    </source>
</evidence>
<dbReference type="Pfam" id="PF16113">
    <property type="entry name" value="ECH_2"/>
    <property type="match status" value="1"/>
</dbReference>
<dbReference type="InterPro" id="IPR032259">
    <property type="entry name" value="HIBYL-CoA-H"/>
</dbReference>